<sequence length="447" mass="49303">MPNQRRTRLEEVIGRQLKDVAWADLELLVEGRIQEDQDLEFKLQHYGRGDNDKQELAKDVAAFANTTGGVLIIGIEEDNQGCASSLNPVSLEEGQVRRYHEIVASHVKPLIAFSSVNVATPDDPSMGAVLLVVERSGFAPHAANANEGLRYPRRHGRSTLYLREHEVASAYRERMVLAQSRVDLARAREKEFLANLDPASTWLVMSLVPDFPGHVTLDQSTFAEFQSQFAGQRATVPWYGLTFSLVRVRHRRIYASDYDSSGTGRNQWCGMELHTDGSGCYAVRLGEIPHEIALSSEQDSIRLVSDGAVVSCVISGLERLGKHAWTSGAQGMANVQIQVWPVGQTTPIALARDREVFGVRAGELFSSSHPCEVSVPLEDLGQLGTNLIETAAVLLQELAQSFGIVHSGYLSSDGRINIQYWDRNVHGQVRSWCAANNIEITESVSPS</sequence>
<dbReference type="Pfam" id="PF04326">
    <property type="entry name" value="SLFN_AlbA_2"/>
    <property type="match status" value="1"/>
</dbReference>
<dbReference type="AlphaFoldDB" id="A0A1J5QT76"/>
<reference evidence="2" key="1">
    <citation type="submission" date="2016-10" db="EMBL/GenBank/DDBJ databases">
        <title>Sequence of Gallionella enrichment culture.</title>
        <authorList>
            <person name="Poehlein A."/>
            <person name="Muehling M."/>
            <person name="Daniel R."/>
        </authorList>
    </citation>
    <scope>NUCLEOTIDE SEQUENCE</scope>
</reference>
<dbReference type="EMBL" id="MLJW01001273">
    <property type="protein sequence ID" value="OIQ79109.1"/>
    <property type="molecule type" value="Genomic_DNA"/>
</dbReference>
<accession>A0A1J5QT76</accession>
<proteinExistence type="predicted"/>
<dbReference type="Gene3D" id="3.30.950.30">
    <property type="entry name" value="Schlafen, AAA domain"/>
    <property type="match status" value="1"/>
</dbReference>
<dbReference type="InterPro" id="IPR007421">
    <property type="entry name" value="Schlafen_AlbA_2_dom"/>
</dbReference>
<name>A0A1J5QT76_9ZZZZ</name>
<dbReference type="InterPro" id="IPR038461">
    <property type="entry name" value="Schlafen_AlbA_2_dom_sf"/>
</dbReference>
<evidence type="ECO:0000259" key="1">
    <source>
        <dbReference type="Pfam" id="PF04326"/>
    </source>
</evidence>
<comment type="caution">
    <text evidence="2">The sequence shown here is derived from an EMBL/GenBank/DDBJ whole genome shotgun (WGS) entry which is preliminary data.</text>
</comment>
<feature type="domain" description="Schlafen AlbA-2" evidence="1">
    <location>
        <begin position="35"/>
        <end position="158"/>
    </location>
</feature>
<organism evidence="2">
    <name type="scientific">mine drainage metagenome</name>
    <dbReference type="NCBI Taxonomy" id="410659"/>
    <lineage>
        <taxon>unclassified sequences</taxon>
        <taxon>metagenomes</taxon>
        <taxon>ecological metagenomes</taxon>
    </lineage>
</organism>
<evidence type="ECO:0000313" key="2">
    <source>
        <dbReference type="EMBL" id="OIQ79109.1"/>
    </source>
</evidence>
<protein>
    <submittedName>
        <fullName evidence="2">Divergent AAA domain protein</fullName>
    </submittedName>
</protein>
<gene>
    <name evidence="2" type="ORF">GALL_391660</name>
</gene>